<proteinExistence type="predicted"/>
<dbReference type="AlphaFoldDB" id="A0A6A6ZCE9"/>
<accession>A0A6A6ZCE9</accession>
<name>A0A6A6ZCE9_9PLEO</name>
<evidence type="ECO:0000313" key="1">
    <source>
        <dbReference type="EMBL" id="KAF2818666.1"/>
    </source>
</evidence>
<protein>
    <submittedName>
        <fullName evidence="1">Uncharacterized protein</fullName>
    </submittedName>
</protein>
<dbReference type="Proteomes" id="UP000799424">
    <property type="component" value="Unassembled WGS sequence"/>
</dbReference>
<keyword evidence="2" id="KW-1185">Reference proteome</keyword>
<reference evidence="1" key="1">
    <citation type="journal article" date="2020" name="Stud. Mycol.">
        <title>101 Dothideomycetes genomes: a test case for predicting lifestyles and emergence of pathogens.</title>
        <authorList>
            <person name="Haridas S."/>
            <person name="Albert R."/>
            <person name="Binder M."/>
            <person name="Bloem J."/>
            <person name="Labutti K."/>
            <person name="Salamov A."/>
            <person name="Andreopoulos B."/>
            <person name="Baker S."/>
            <person name="Barry K."/>
            <person name="Bills G."/>
            <person name="Bluhm B."/>
            <person name="Cannon C."/>
            <person name="Castanera R."/>
            <person name="Culley D."/>
            <person name="Daum C."/>
            <person name="Ezra D."/>
            <person name="Gonzalez J."/>
            <person name="Henrissat B."/>
            <person name="Kuo A."/>
            <person name="Liang C."/>
            <person name="Lipzen A."/>
            <person name="Lutzoni F."/>
            <person name="Magnuson J."/>
            <person name="Mondo S."/>
            <person name="Nolan M."/>
            <person name="Ohm R."/>
            <person name="Pangilinan J."/>
            <person name="Park H.-J."/>
            <person name="Ramirez L."/>
            <person name="Alfaro M."/>
            <person name="Sun H."/>
            <person name="Tritt A."/>
            <person name="Yoshinaga Y."/>
            <person name="Zwiers L.-H."/>
            <person name="Turgeon B."/>
            <person name="Goodwin S."/>
            <person name="Spatafora J."/>
            <person name="Crous P."/>
            <person name="Grigoriev I."/>
        </authorList>
    </citation>
    <scope>NUCLEOTIDE SEQUENCE</scope>
    <source>
        <strain evidence="1">CBS 113818</strain>
    </source>
</reference>
<sequence>MRAISLFAVSLQYSRTRALDRSFIHFLVVHDGATVPPANSAALQMTILVETRRHDETGDALSCCASESARSPLGSNRGTISRTPFYAKAVIHGQHHQLA</sequence>
<evidence type="ECO:0000313" key="2">
    <source>
        <dbReference type="Proteomes" id="UP000799424"/>
    </source>
</evidence>
<dbReference type="EMBL" id="MU006250">
    <property type="protein sequence ID" value="KAF2818666.1"/>
    <property type="molecule type" value="Genomic_DNA"/>
</dbReference>
<gene>
    <name evidence="1" type="ORF">CC86DRAFT_155254</name>
</gene>
<organism evidence="1 2">
    <name type="scientific">Ophiobolus disseminans</name>
    <dbReference type="NCBI Taxonomy" id="1469910"/>
    <lineage>
        <taxon>Eukaryota</taxon>
        <taxon>Fungi</taxon>
        <taxon>Dikarya</taxon>
        <taxon>Ascomycota</taxon>
        <taxon>Pezizomycotina</taxon>
        <taxon>Dothideomycetes</taxon>
        <taxon>Pleosporomycetidae</taxon>
        <taxon>Pleosporales</taxon>
        <taxon>Pleosporineae</taxon>
        <taxon>Phaeosphaeriaceae</taxon>
        <taxon>Ophiobolus</taxon>
    </lineage>
</organism>